<evidence type="ECO:0000256" key="11">
    <source>
        <dbReference type="RuleBase" id="RU003691"/>
    </source>
</evidence>
<evidence type="ECO:0000259" key="14">
    <source>
        <dbReference type="Pfam" id="PF07992"/>
    </source>
</evidence>
<dbReference type="PROSITE" id="PS00076">
    <property type="entry name" value="PYRIDINE_REDOX_1"/>
    <property type="match status" value="1"/>
</dbReference>
<comment type="caution">
    <text evidence="15">The sequence shown here is derived from an EMBL/GenBank/DDBJ whole genome shotgun (WGS) entry which is preliminary data.</text>
</comment>
<dbReference type="PRINTS" id="PR00411">
    <property type="entry name" value="PNDRDTASEI"/>
</dbReference>
<comment type="similarity">
    <text evidence="2 11">Belongs to the class-I pyridine nucleotide-disulfide oxidoreductase family.</text>
</comment>
<dbReference type="InterPro" id="IPR004099">
    <property type="entry name" value="Pyr_nucl-diS_OxRdtase_dimer"/>
</dbReference>
<dbReference type="Proteomes" id="UP000690515">
    <property type="component" value="Unassembled WGS sequence"/>
</dbReference>
<evidence type="ECO:0000256" key="9">
    <source>
        <dbReference type="ARBA" id="ARBA00023284"/>
    </source>
</evidence>
<dbReference type="Gene3D" id="3.30.390.30">
    <property type="match status" value="1"/>
</dbReference>
<dbReference type="Pfam" id="PF07992">
    <property type="entry name" value="Pyr_redox_2"/>
    <property type="match status" value="1"/>
</dbReference>
<dbReference type="PRINTS" id="PR00368">
    <property type="entry name" value="FADPNR"/>
</dbReference>
<dbReference type="EMBL" id="JAGSOY010000005">
    <property type="protein sequence ID" value="MBU2710125.1"/>
    <property type="molecule type" value="Genomic_DNA"/>
</dbReference>
<dbReference type="SUPFAM" id="SSF51905">
    <property type="entry name" value="FAD/NAD(P)-binding domain"/>
    <property type="match status" value="1"/>
</dbReference>
<dbReference type="PIRSF" id="PIRSF000350">
    <property type="entry name" value="Mercury_reductase_MerA"/>
    <property type="match status" value="1"/>
</dbReference>
<protein>
    <recommendedName>
        <fullName evidence="12">Glutathione reductase</fullName>
        <shortName evidence="12">GRase</shortName>
        <ecNumber evidence="12">1.8.1.7</ecNumber>
    </recommendedName>
</protein>
<evidence type="ECO:0000256" key="2">
    <source>
        <dbReference type="ARBA" id="ARBA00007532"/>
    </source>
</evidence>
<gene>
    <name evidence="15" type="primary">gorA</name>
    <name evidence="15" type="ORF">KCG35_03545</name>
</gene>
<evidence type="ECO:0000256" key="8">
    <source>
        <dbReference type="ARBA" id="ARBA00023157"/>
    </source>
</evidence>
<reference evidence="15 16" key="1">
    <citation type="submission" date="2021-04" db="EMBL/GenBank/DDBJ databases">
        <authorList>
            <person name="Pira H."/>
            <person name="Risdian C."/>
            <person name="Wink J."/>
        </authorList>
    </citation>
    <scope>NUCLEOTIDE SEQUENCE [LARGE SCALE GENOMIC DNA]</scope>
    <source>
        <strain evidence="15 16">WH53</strain>
    </source>
</reference>
<dbReference type="EC" id="1.8.1.7" evidence="12"/>
<evidence type="ECO:0000256" key="7">
    <source>
        <dbReference type="ARBA" id="ARBA00023002"/>
    </source>
</evidence>
<keyword evidence="9 11" id="KW-0676">Redox-active center</keyword>
<dbReference type="Pfam" id="PF02852">
    <property type="entry name" value="Pyr_redox_dim"/>
    <property type="match status" value="1"/>
</dbReference>
<keyword evidence="5 11" id="KW-0274">FAD</keyword>
<evidence type="ECO:0000256" key="4">
    <source>
        <dbReference type="ARBA" id="ARBA00022630"/>
    </source>
</evidence>
<dbReference type="InterPro" id="IPR012999">
    <property type="entry name" value="Pyr_OxRdtase_I_AS"/>
</dbReference>
<evidence type="ECO:0000256" key="12">
    <source>
        <dbReference type="RuleBase" id="RU365040"/>
    </source>
</evidence>
<dbReference type="NCBIfam" id="NF004776">
    <property type="entry name" value="PRK06116.1"/>
    <property type="match status" value="1"/>
</dbReference>
<keyword evidence="7 11" id="KW-0560">Oxidoreductase</keyword>
<dbReference type="RefSeq" id="WP_215818294.1">
    <property type="nucleotide sequence ID" value="NZ_JAGSOY010000005.1"/>
</dbReference>
<dbReference type="PANTHER" id="PTHR42737">
    <property type="entry name" value="GLUTATHIONE REDUCTASE"/>
    <property type="match status" value="1"/>
</dbReference>
<dbReference type="InterPro" id="IPR006324">
    <property type="entry name" value="GSHR"/>
</dbReference>
<evidence type="ECO:0000256" key="1">
    <source>
        <dbReference type="ARBA" id="ARBA00001974"/>
    </source>
</evidence>
<evidence type="ECO:0000313" key="16">
    <source>
        <dbReference type="Proteomes" id="UP000690515"/>
    </source>
</evidence>
<keyword evidence="6 12" id="KW-0521">NADP</keyword>
<evidence type="ECO:0000256" key="10">
    <source>
        <dbReference type="ARBA" id="ARBA00049142"/>
    </source>
</evidence>
<name>A0ABS5Z7Z4_9GAMM</name>
<accession>A0ABS5Z7Z4</accession>
<feature type="domain" description="FAD/NAD(P)-binding" evidence="14">
    <location>
        <begin position="8"/>
        <end position="320"/>
    </location>
</feature>
<evidence type="ECO:0000259" key="13">
    <source>
        <dbReference type="Pfam" id="PF02852"/>
    </source>
</evidence>
<dbReference type="SUPFAM" id="SSF55424">
    <property type="entry name" value="FAD/NAD-linked reductases, dimerisation (C-terminal) domain"/>
    <property type="match status" value="1"/>
</dbReference>
<dbReference type="InterPro" id="IPR016156">
    <property type="entry name" value="FAD/NAD-linked_Rdtase_dimer_sf"/>
</dbReference>
<evidence type="ECO:0000256" key="3">
    <source>
        <dbReference type="ARBA" id="ARBA00011738"/>
    </source>
</evidence>
<dbReference type="InterPro" id="IPR046952">
    <property type="entry name" value="GSHR/TRXR-like"/>
</dbReference>
<dbReference type="InterPro" id="IPR001100">
    <property type="entry name" value="Pyr_nuc-diS_OxRdtase"/>
</dbReference>
<evidence type="ECO:0000313" key="15">
    <source>
        <dbReference type="EMBL" id="MBU2710125.1"/>
    </source>
</evidence>
<evidence type="ECO:0000256" key="5">
    <source>
        <dbReference type="ARBA" id="ARBA00022827"/>
    </source>
</evidence>
<keyword evidence="8" id="KW-1015">Disulfide bond</keyword>
<dbReference type="NCBIfam" id="TIGR01424">
    <property type="entry name" value="gluta_reduc_2"/>
    <property type="match status" value="1"/>
</dbReference>
<comment type="function">
    <text evidence="12">Catalyzes the reduction of glutathione disulfide (GSSG) to reduced glutathione (GSH).</text>
</comment>
<comment type="subunit">
    <text evidence="3">Homodimer.</text>
</comment>
<organism evidence="15 16">
    <name type="scientific">Zooshikella harenae</name>
    <dbReference type="NCBI Taxonomy" id="2827238"/>
    <lineage>
        <taxon>Bacteria</taxon>
        <taxon>Pseudomonadati</taxon>
        <taxon>Pseudomonadota</taxon>
        <taxon>Gammaproteobacteria</taxon>
        <taxon>Oceanospirillales</taxon>
        <taxon>Zooshikellaceae</taxon>
        <taxon>Zooshikella</taxon>
    </lineage>
</organism>
<sequence>MANSNYDYDLLVIGAGSGGVRASRMAASQGAKVAVVESTFLGGTCVNVGCVPKKLLSYAAHFAEDFRDATGFGWSIDDTQFDWPVLRRNKDKEIQRLNGIYQRLLESAGVTIINGHARFIDDHTVEVDGDHYSAERILIATGGQPFVPEFPGHEHAITSNDAFYLDALPKRVVVVGGGYIALEFASIFNGLGVETTLIYRRELFLRGFDDDVRHFMRDEIDKKGIQLRFSEDISRLDKQQDGTLQCQLKTGGEINTDLVLYATGRVPNTLGLNLAQVGIETDQHGAIVVNEHFQTSVPSIYALGDVINRVQLTPVALAEAMSLVRHWYQESNEPIDYSLVPSAVFSHPNIASVGLTEAQARDRYSKLDIYRTSFRHLKHTLSGSEEKTLMKLIVDKVTDKVIGCHMVGAEAGEIMQGLAVAVQAGATKAVFDRTIGIHPTAAEEFVTMREPVAEN</sequence>
<evidence type="ECO:0000256" key="6">
    <source>
        <dbReference type="ARBA" id="ARBA00022857"/>
    </source>
</evidence>
<dbReference type="InterPro" id="IPR036188">
    <property type="entry name" value="FAD/NAD-bd_sf"/>
</dbReference>
<feature type="domain" description="Pyridine nucleotide-disulphide oxidoreductase dimerisation" evidence="13">
    <location>
        <begin position="340"/>
        <end position="448"/>
    </location>
</feature>
<dbReference type="Gene3D" id="3.50.50.60">
    <property type="entry name" value="FAD/NAD(P)-binding domain"/>
    <property type="match status" value="2"/>
</dbReference>
<dbReference type="GO" id="GO:0004362">
    <property type="term" value="F:glutathione-disulfide reductase (NADPH) activity"/>
    <property type="evidence" value="ECO:0007669"/>
    <property type="project" value="UniProtKB-EC"/>
</dbReference>
<keyword evidence="4 11" id="KW-0285">Flavoprotein</keyword>
<comment type="catalytic activity">
    <reaction evidence="10 12">
        <text>2 glutathione + NADP(+) = glutathione disulfide + NADPH + H(+)</text>
        <dbReference type="Rhea" id="RHEA:11740"/>
        <dbReference type="ChEBI" id="CHEBI:15378"/>
        <dbReference type="ChEBI" id="CHEBI:57783"/>
        <dbReference type="ChEBI" id="CHEBI:57925"/>
        <dbReference type="ChEBI" id="CHEBI:58297"/>
        <dbReference type="ChEBI" id="CHEBI:58349"/>
        <dbReference type="EC" id="1.8.1.7"/>
    </reaction>
</comment>
<proteinExistence type="inferred from homology"/>
<comment type="cofactor">
    <cofactor evidence="1 12">
        <name>FAD</name>
        <dbReference type="ChEBI" id="CHEBI:57692"/>
    </cofactor>
</comment>
<dbReference type="InterPro" id="IPR023753">
    <property type="entry name" value="FAD/NAD-binding_dom"/>
</dbReference>
<keyword evidence="16" id="KW-1185">Reference proteome</keyword>
<dbReference type="PANTHER" id="PTHR42737:SF2">
    <property type="entry name" value="GLUTATHIONE REDUCTASE"/>
    <property type="match status" value="1"/>
</dbReference>